<dbReference type="Proteomes" id="UP000011058">
    <property type="component" value="Chromosome"/>
</dbReference>
<dbReference type="HOGENOM" id="CLU_036742_2_0_10"/>
<dbReference type="InterPro" id="IPR012808">
    <property type="entry name" value="CHP02453"/>
</dbReference>
<dbReference type="EMBL" id="HE796683">
    <property type="protein sequence ID" value="CCH01808.1"/>
    <property type="molecule type" value="Genomic_DNA"/>
</dbReference>
<dbReference type="eggNOG" id="COG5587">
    <property type="taxonomic scope" value="Bacteria"/>
</dbReference>
<protein>
    <recommendedName>
        <fullName evidence="4">TIGR02453 family protein</fullName>
    </recommendedName>
</protein>
<keyword evidence="3" id="KW-1185">Reference proteome</keyword>
<dbReference type="KEGG" id="fae:FAES_3801"/>
<feature type="region of interest" description="Disordered" evidence="1">
    <location>
        <begin position="24"/>
        <end position="44"/>
    </location>
</feature>
<organism evidence="2 3">
    <name type="scientific">Fibrella aestuarina BUZ 2</name>
    <dbReference type="NCBI Taxonomy" id="1166018"/>
    <lineage>
        <taxon>Bacteria</taxon>
        <taxon>Pseudomonadati</taxon>
        <taxon>Bacteroidota</taxon>
        <taxon>Cytophagia</taxon>
        <taxon>Cytophagales</taxon>
        <taxon>Spirosomataceae</taxon>
        <taxon>Fibrella</taxon>
    </lineage>
</organism>
<evidence type="ECO:0000313" key="2">
    <source>
        <dbReference type="EMBL" id="CCH01808.1"/>
    </source>
</evidence>
<dbReference type="PATRIC" id="fig|1166018.3.peg.5587"/>
<gene>
    <name evidence="2" type="ORF">FAES_3801</name>
</gene>
<dbReference type="AlphaFoldDB" id="I0KCF5"/>
<dbReference type="PANTHER" id="PTHR36452:SF1">
    <property type="entry name" value="DUF2461 DOMAIN-CONTAINING PROTEIN"/>
    <property type="match status" value="1"/>
</dbReference>
<accession>I0KCF5</accession>
<reference evidence="2 3" key="1">
    <citation type="journal article" date="2012" name="J. Bacteriol.">
        <title>Genome Sequence of Fibrella aestuarina BUZ 2T, a Filamentous Marine Bacterium.</title>
        <authorList>
            <person name="Filippini M."/>
            <person name="Qi W."/>
            <person name="Blom J."/>
            <person name="Goesmann A."/>
            <person name="Smits T.H."/>
            <person name="Bagheri H.C."/>
        </authorList>
    </citation>
    <scope>NUCLEOTIDE SEQUENCE [LARGE SCALE GENOMIC DNA]</scope>
    <source>
        <strain evidence="3">BUZ 2T</strain>
    </source>
</reference>
<name>I0KCF5_9BACT</name>
<sequence>MRRPSDYQRFSSVPRAEGRLPFAYGDSLHRPAGSGRGRPAHAGRVSALAPTLPDQPVDLTLLSALSQSERAYFCPMRTVNNPSTAITAPTFTFLAELVQNNNRDWFQANRARYDAAKAEVEGLTIRLIQGVSTFQPLPNTAPKDCIFRINRDIRFSKDKAPYKPNFAIAIGPGGRHSGQIDYYLHIQPGNESFLGAGMWQATPAQLAQFRQEIDYNVDSLKQIIDNPTFRAYFPDVWGESTKTAPKGYSADHPDIDLLKRKQLFFMHRYSDKEVLKPNFADEVVRGCQLIKPYCDWLNELFGEVSAT</sequence>
<evidence type="ECO:0008006" key="4">
    <source>
        <dbReference type="Google" id="ProtNLM"/>
    </source>
</evidence>
<dbReference type="Pfam" id="PF09365">
    <property type="entry name" value="DUF2461"/>
    <property type="match status" value="1"/>
</dbReference>
<evidence type="ECO:0000256" key="1">
    <source>
        <dbReference type="SAM" id="MobiDB-lite"/>
    </source>
</evidence>
<dbReference type="PANTHER" id="PTHR36452">
    <property type="entry name" value="CHROMOSOME 12, WHOLE GENOME SHOTGUN SEQUENCE"/>
    <property type="match status" value="1"/>
</dbReference>
<dbReference type="NCBIfam" id="TIGR02453">
    <property type="entry name" value="TIGR02453 family protein"/>
    <property type="match status" value="1"/>
</dbReference>
<evidence type="ECO:0000313" key="3">
    <source>
        <dbReference type="Proteomes" id="UP000011058"/>
    </source>
</evidence>
<proteinExistence type="predicted"/>
<dbReference type="STRING" id="1166018.FAES_3801"/>